<dbReference type="OrthoDB" id="5592990at2"/>
<name>K6Z9Q2_9ALTE</name>
<keyword evidence="3" id="KW-1185">Reference proteome</keyword>
<feature type="domain" description="DM13" evidence="1">
    <location>
        <begin position="207"/>
        <end position="311"/>
    </location>
</feature>
<accession>K6Z9Q2</accession>
<organism evidence="2 3">
    <name type="scientific">Paraglaciecola arctica BSs20135</name>
    <dbReference type="NCBI Taxonomy" id="493475"/>
    <lineage>
        <taxon>Bacteria</taxon>
        <taxon>Pseudomonadati</taxon>
        <taxon>Pseudomonadota</taxon>
        <taxon>Gammaproteobacteria</taxon>
        <taxon>Alteromonadales</taxon>
        <taxon>Alteromonadaceae</taxon>
        <taxon>Paraglaciecola</taxon>
    </lineage>
</organism>
<protein>
    <recommendedName>
        <fullName evidence="1">DM13 domain-containing protein</fullName>
    </recommendedName>
</protein>
<dbReference type="EMBL" id="BAEO01000048">
    <property type="protein sequence ID" value="GAC20180.1"/>
    <property type="molecule type" value="Genomic_DNA"/>
</dbReference>
<dbReference type="RefSeq" id="WP_007621860.1">
    <property type="nucleotide sequence ID" value="NZ_BAEO01000048.1"/>
</dbReference>
<dbReference type="eggNOG" id="COG5276">
    <property type="taxonomic scope" value="Bacteria"/>
</dbReference>
<reference evidence="2 3" key="1">
    <citation type="journal article" date="2017" name="Antonie Van Leeuwenhoek">
        <title>Rhizobium rhizosphaerae sp. nov., a novel species isolated from rice rhizosphere.</title>
        <authorList>
            <person name="Zhao J.J."/>
            <person name="Zhang J."/>
            <person name="Zhang R.J."/>
            <person name="Zhang C.W."/>
            <person name="Yin H.Q."/>
            <person name="Zhang X.X."/>
        </authorList>
    </citation>
    <scope>NUCLEOTIDE SEQUENCE [LARGE SCALE GENOMIC DNA]</scope>
    <source>
        <strain evidence="2 3">BSs20135</strain>
    </source>
</reference>
<sequence>MHLFNGFFFYSILLFIFGLSGCGGSSSKATDSITAPPISSVTPTVLQGIFVDSAVAGLTYTTATQSGKTNAQGQFLYIEGEEVVFSIGDIKFPTVVGQEMISPLDVFSVTTTDDVRVSNMARLLQTLDEDGIAGNGISITDEAHNQAIAVTIDFGADNFEQQVVDVVANAGATYTSLISVQRAIEHLNLSLANNLSLRKCAADSTKIGYTGTFSTLAHNVSGTVTVINNCTIEISMFNFDGAAPNVKFYAGVNGNFSDAEAFGIGERIDGRSYSNETIILTLPEGKFVDDFDSLSVWCVEFQANFGDLRLLAP</sequence>
<comment type="caution">
    <text evidence="2">The sequence shown here is derived from an EMBL/GenBank/DDBJ whole genome shotgun (WGS) entry which is preliminary data.</text>
</comment>
<dbReference type="AlphaFoldDB" id="K6Z9Q2"/>
<dbReference type="InterPro" id="IPR045879">
    <property type="entry name" value="B561A"/>
</dbReference>
<dbReference type="SMART" id="SM00686">
    <property type="entry name" value="DM13"/>
    <property type="match status" value="1"/>
</dbReference>
<dbReference type="InterPro" id="IPR019545">
    <property type="entry name" value="DM13_domain"/>
</dbReference>
<dbReference type="STRING" id="493475.GARC_3221"/>
<gene>
    <name evidence="2" type="ORF">GARC_3221</name>
</gene>
<dbReference type="PANTHER" id="PTHR47281">
    <property type="entry name" value="OS09G0557700 PROTEIN"/>
    <property type="match status" value="1"/>
</dbReference>
<evidence type="ECO:0000313" key="3">
    <source>
        <dbReference type="Proteomes" id="UP000006327"/>
    </source>
</evidence>
<dbReference type="PROSITE" id="PS51549">
    <property type="entry name" value="DM13"/>
    <property type="match status" value="1"/>
</dbReference>
<evidence type="ECO:0000313" key="2">
    <source>
        <dbReference type="EMBL" id="GAC20180.1"/>
    </source>
</evidence>
<evidence type="ECO:0000259" key="1">
    <source>
        <dbReference type="PROSITE" id="PS51549"/>
    </source>
</evidence>
<proteinExistence type="predicted"/>
<dbReference type="Proteomes" id="UP000006327">
    <property type="component" value="Unassembled WGS sequence"/>
</dbReference>
<dbReference type="PANTHER" id="PTHR47281:SF1">
    <property type="entry name" value="OS09G0557700 PROTEIN"/>
    <property type="match status" value="1"/>
</dbReference>
<dbReference type="Pfam" id="PF10517">
    <property type="entry name" value="DM13"/>
    <property type="match status" value="1"/>
</dbReference>